<dbReference type="NCBIfam" id="TIGR00654">
    <property type="entry name" value="PhzF_family"/>
    <property type="match status" value="1"/>
</dbReference>
<dbReference type="Pfam" id="PF02567">
    <property type="entry name" value="PhzC-PhzF"/>
    <property type="match status" value="1"/>
</dbReference>
<dbReference type="PATRIC" id="fig|1121877.4.peg.1049"/>
<dbReference type="EMBL" id="JXUW01000006">
    <property type="protein sequence ID" value="KJE77255.1"/>
    <property type="molecule type" value="Genomic_DNA"/>
</dbReference>
<evidence type="ECO:0000256" key="3">
    <source>
        <dbReference type="PIRSR" id="PIRSR016184-1"/>
    </source>
</evidence>
<dbReference type="GO" id="GO:0005737">
    <property type="term" value="C:cytoplasm"/>
    <property type="evidence" value="ECO:0007669"/>
    <property type="project" value="TreeGrafter"/>
</dbReference>
<comment type="similarity">
    <text evidence="1">Belongs to the PhzF family.</text>
</comment>
<protein>
    <submittedName>
        <fullName evidence="4">Putative isomerase YddE</fullName>
        <ecNumber evidence="4">5.1.-.-</ecNumber>
    </submittedName>
</protein>
<name>A0A0D8FVF8_9ACTN</name>
<dbReference type="GeneID" id="78372232"/>
<proteinExistence type="inferred from homology"/>
<evidence type="ECO:0000256" key="2">
    <source>
        <dbReference type="ARBA" id="ARBA00023235"/>
    </source>
</evidence>
<dbReference type="PIRSF" id="PIRSF016184">
    <property type="entry name" value="PhzC_PhzF"/>
    <property type="match status" value="1"/>
</dbReference>
<dbReference type="PANTHER" id="PTHR13774">
    <property type="entry name" value="PHENAZINE BIOSYNTHESIS PROTEIN"/>
    <property type="match status" value="1"/>
</dbReference>
<keyword evidence="2 4" id="KW-0413">Isomerase</keyword>
<gene>
    <name evidence="4" type="primary">yddE</name>
    <name evidence="4" type="ORF">FEAC_09670</name>
</gene>
<accession>A0A0D8FVF8</accession>
<dbReference type="eggNOG" id="COG0384">
    <property type="taxonomic scope" value="Bacteria"/>
</dbReference>
<dbReference type="InterPro" id="IPR003719">
    <property type="entry name" value="Phenazine_PhzF-like"/>
</dbReference>
<feature type="active site" evidence="3">
    <location>
        <position position="48"/>
    </location>
</feature>
<dbReference type="EC" id="5.1.-.-" evidence="4"/>
<dbReference type="Proteomes" id="UP000032336">
    <property type="component" value="Unassembled WGS sequence"/>
</dbReference>
<dbReference type="AlphaFoldDB" id="A0A0D8FVF8"/>
<dbReference type="GO" id="GO:0016853">
    <property type="term" value="F:isomerase activity"/>
    <property type="evidence" value="ECO:0007669"/>
    <property type="project" value="UniProtKB-KW"/>
</dbReference>
<reference evidence="4 5" key="1">
    <citation type="submission" date="2015-01" db="EMBL/GenBank/DDBJ databases">
        <title>Draft genome of the acidophilic iron oxidizer Ferrimicrobium acidiphilum strain T23.</title>
        <authorList>
            <person name="Poehlein A."/>
            <person name="Eisen S."/>
            <person name="Schloemann M."/>
            <person name="Johnson B.D."/>
            <person name="Daniel R."/>
            <person name="Muehling M."/>
        </authorList>
    </citation>
    <scope>NUCLEOTIDE SEQUENCE [LARGE SCALE GENOMIC DNA]</scope>
    <source>
        <strain evidence="4 5">T23</strain>
    </source>
</reference>
<sequence length="257" mass="27218">MPFISDLQLVDAFTDRPFAGNPAAVAFCEGFPDDHYLQAIAAEMNLSETAFVAPRPDGSYDLRWFTPTTEVALCGHATLAAAHALGGVATFHTASGILKCSNGKDGEITMDFPLDPPTPVDAPAQFASSSVVWTGRGVFDMLVVFDDANAVRSYTPDPTGLSSIDARCVIITAPGDHPDIDCVSRVFGPRVGVLEDPVTGSAHCTLAAYWSKRLEKDRLYAEQASPRGGFVSMNLNGDRVSLGGSAVTIGHLKLAID</sequence>
<dbReference type="PANTHER" id="PTHR13774:SF17">
    <property type="entry name" value="PHENAZINE BIOSYNTHESIS-LIKE DOMAIN-CONTAINING PROTEIN"/>
    <property type="match status" value="1"/>
</dbReference>
<dbReference type="Gene3D" id="3.10.310.10">
    <property type="entry name" value="Diaminopimelate Epimerase, Chain A, domain 1"/>
    <property type="match status" value="2"/>
</dbReference>
<keyword evidence="5" id="KW-1185">Reference proteome</keyword>
<comment type="caution">
    <text evidence="4">The sequence shown here is derived from an EMBL/GenBank/DDBJ whole genome shotgun (WGS) entry which is preliminary data.</text>
</comment>
<evidence type="ECO:0000313" key="5">
    <source>
        <dbReference type="Proteomes" id="UP000032336"/>
    </source>
</evidence>
<evidence type="ECO:0000256" key="1">
    <source>
        <dbReference type="ARBA" id="ARBA00008270"/>
    </source>
</evidence>
<dbReference type="STRING" id="1121877.FEAC_09670"/>
<dbReference type="RefSeq" id="WP_201773839.1">
    <property type="nucleotide sequence ID" value="NZ_JXUW01000006.1"/>
</dbReference>
<evidence type="ECO:0000313" key="4">
    <source>
        <dbReference type="EMBL" id="KJE77255.1"/>
    </source>
</evidence>
<dbReference type="SUPFAM" id="SSF54506">
    <property type="entry name" value="Diaminopimelate epimerase-like"/>
    <property type="match status" value="1"/>
</dbReference>
<organism evidence="4 5">
    <name type="scientific">Ferrimicrobium acidiphilum DSM 19497</name>
    <dbReference type="NCBI Taxonomy" id="1121877"/>
    <lineage>
        <taxon>Bacteria</taxon>
        <taxon>Bacillati</taxon>
        <taxon>Actinomycetota</taxon>
        <taxon>Acidimicrobiia</taxon>
        <taxon>Acidimicrobiales</taxon>
        <taxon>Acidimicrobiaceae</taxon>
        <taxon>Ferrimicrobium</taxon>
    </lineage>
</organism>